<protein>
    <submittedName>
        <fullName evidence="1">Uncharacterized protein</fullName>
    </submittedName>
</protein>
<proteinExistence type="predicted"/>
<dbReference type="KEGG" id="bvz:BRAD3257_1552"/>
<evidence type="ECO:0000313" key="1">
    <source>
        <dbReference type="EMBL" id="SPP92680.1"/>
    </source>
</evidence>
<dbReference type="Proteomes" id="UP000246085">
    <property type="component" value="Chromosome BRAD3257"/>
</dbReference>
<accession>A0A2U3PU39</accession>
<gene>
    <name evidence="1" type="ORF">BRAD3257_1552</name>
</gene>
<evidence type="ECO:0000313" key="2">
    <source>
        <dbReference type="Proteomes" id="UP000246085"/>
    </source>
</evidence>
<sequence length="130" mass="14651">MVASSSGSGLAMTELSTPMEAPGLFRGYRRRMQEARDVLWYELKPQAYSDGIDPEEVQIFVEVPQPGRQRDRFNADGFRSLRENRLYGISGGIVIAGDIEPTQARRQQHGCEVIGRKRSRHGQGRQCVTQ</sequence>
<dbReference type="AlphaFoldDB" id="A0A2U3PU39"/>
<reference evidence="1 2" key="1">
    <citation type="submission" date="2018-03" db="EMBL/GenBank/DDBJ databases">
        <authorList>
            <person name="Gully D."/>
        </authorList>
    </citation>
    <scope>NUCLEOTIDE SEQUENCE [LARGE SCALE GENOMIC DNA]</scope>
    <source>
        <strain evidence="1">ORS3257</strain>
    </source>
</reference>
<organism evidence="1 2">
    <name type="scientific">Bradyrhizobium vignae</name>
    <dbReference type="NCBI Taxonomy" id="1549949"/>
    <lineage>
        <taxon>Bacteria</taxon>
        <taxon>Pseudomonadati</taxon>
        <taxon>Pseudomonadota</taxon>
        <taxon>Alphaproteobacteria</taxon>
        <taxon>Hyphomicrobiales</taxon>
        <taxon>Nitrobacteraceae</taxon>
        <taxon>Bradyrhizobium</taxon>
    </lineage>
</organism>
<dbReference type="EMBL" id="LS398110">
    <property type="protein sequence ID" value="SPP92680.1"/>
    <property type="molecule type" value="Genomic_DNA"/>
</dbReference>
<name>A0A2U3PU39_9BRAD</name>